<dbReference type="Proteomes" id="UP000191554">
    <property type="component" value="Unassembled WGS sequence"/>
</dbReference>
<proteinExistence type="predicted"/>
<dbReference type="Pfam" id="PF13180">
    <property type="entry name" value="PDZ_2"/>
    <property type="match status" value="1"/>
</dbReference>
<dbReference type="EC" id="3.4.21.107" evidence="5"/>
<feature type="domain" description="PDZ" evidence="4">
    <location>
        <begin position="290"/>
        <end position="343"/>
    </location>
</feature>
<keyword evidence="2 5" id="KW-0378">Hydrolase</keyword>
<feature type="signal peptide" evidence="3">
    <location>
        <begin position="1"/>
        <end position="25"/>
    </location>
</feature>
<gene>
    <name evidence="5" type="primary">htrB_3</name>
    <name evidence="5" type="ORF">CLHUN_26210</name>
</gene>
<protein>
    <submittedName>
        <fullName evidence="5">Serine protease Do-like HtrB</fullName>
        <ecNumber evidence="5">3.4.21.107</ecNumber>
    </submittedName>
</protein>
<accession>A0A1V4SI40</accession>
<dbReference type="GO" id="GO:0004252">
    <property type="term" value="F:serine-type endopeptidase activity"/>
    <property type="evidence" value="ECO:0007669"/>
    <property type="project" value="InterPro"/>
</dbReference>
<dbReference type="PANTHER" id="PTHR43343">
    <property type="entry name" value="PEPTIDASE S12"/>
    <property type="match status" value="1"/>
</dbReference>
<evidence type="ECO:0000313" key="6">
    <source>
        <dbReference type="Proteomes" id="UP000191554"/>
    </source>
</evidence>
<dbReference type="PRINTS" id="PR00834">
    <property type="entry name" value="PROTEASES2C"/>
</dbReference>
<evidence type="ECO:0000256" key="2">
    <source>
        <dbReference type="ARBA" id="ARBA00022801"/>
    </source>
</evidence>
<dbReference type="SMART" id="SM00228">
    <property type="entry name" value="PDZ"/>
    <property type="match status" value="1"/>
</dbReference>
<dbReference type="SUPFAM" id="SSF50156">
    <property type="entry name" value="PDZ domain-like"/>
    <property type="match status" value="1"/>
</dbReference>
<dbReference type="Gene3D" id="2.30.42.10">
    <property type="match status" value="1"/>
</dbReference>
<evidence type="ECO:0000256" key="3">
    <source>
        <dbReference type="SAM" id="SignalP"/>
    </source>
</evidence>
<keyword evidence="3" id="KW-0732">Signal</keyword>
<dbReference type="PROSITE" id="PS50106">
    <property type="entry name" value="PDZ"/>
    <property type="match status" value="1"/>
</dbReference>
<dbReference type="STRING" id="48256.CLHUN_26210"/>
<dbReference type="InterPro" id="IPR001940">
    <property type="entry name" value="Peptidase_S1C"/>
</dbReference>
<keyword evidence="1 5" id="KW-0645">Protease</keyword>
<evidence type="ECO:0000313" key="5">
    <source>
        <dbReference type="EMBL" id="OPX43474.1"/>
    </source>
</evidence>
<organism evidence="5 6">
    <name type="scientific">Ruminiclostridium hungatei</name>
    <name type="common">Clostridium hungatei</name>
    <dbReference type="NCBI Taxonomy" id="48256"/>
    <lineage>
        <taxon>Bacteria</taxon>
        <taxon>Bacillati</taxon>
        <taxon>Bacillota</taxon>
        <taxon>Clostridia</taxon>
        <taxon>Eubacteriales</taxon>
        <taxon>Oscillospiraceae</taxon>
        <taxon>Ruminiclostridium</taxon>
    </lineage>
</organism>
<dbReference type="InterPro" id="IPR036034">
    <property type="entry name" value="PDZ_sf"/>
</dbReference>
<keyword evidence="6" id="KW-1185">Reference proteome</keyword>
<reference evidence="5 6" key="1">
    <citation type="submission" date="2017-03" db="EMBL/GenBank/DDBJ databases">
        <title>Genome sequence of Clostridium hungatei DSM 14427.</title>
        <authorList>
            <person name="Poehlein A."/>
            <person name="Daniel R."/>
        </authorList>
    </citation>
    <scope>NUCLEOTIDE SEQUENCE [LARGE SCALE GENOMIC DNA]</scope>
    <source>
        <strain evidence="5 6">DSM 14427</strain>
    </source>
</reference>
<dbReference type="OrthoDB" id="9758917at2"/>
<dbReference type="InterPro" id="IPR009003">
    <property type="entry name" value="Peptidase_S1_PA"/>
</dbReference>
<feature type="chain" id="PRO_5012098791" evidence="3">
    <location>
        <begin position="26"/>
        <end position="379"/>
    </location>
</feature>
<evidence type="ECO:0000256" key="1">
    <source>
        <dbReference type="ARBA" id="ARBA00022670"/>
    </source>
</evidence>
<dbReference type="PANTHER" id="PTHR43343:SF3">
    <property type="entry name" value="PROTEASE DO-LIKE 8, CHLOROPLASTIC"/>
    <property type="match status" value="1"/>
</dbReference>
<dbReference type="Gene3D" id="2.40.10.120">
    <property type="match status" value="1"/>
</dbReference>
<name>A0A1V4SI40_RUMHU</name>
<dbReference type="EMBL" id="MZGX01000017">
    <property type="protein sequence ID" value="OPX43474.1"/>
    <property type="molecule type" value="Genomic_DNA"/>
</dbReference>
<sequence length="379" mass="40520">MTKANLIKALCITAALAFMTTGTYAAGASVLKIDGRQIKDAVREINGKQYVLVDSLKDNLEGISITGNGGTVEINTDINKISNIINQVSPSVVGIIGKLKESSYDYSEYTDNLVFGTGVIYRSDGYIITNAHVVKDMDSIVVVLSNSKAYKARLKAIDESLDLAVVKIDKGGLKPAVFGDMSSVAVGQEVVAIGTPLSFNLRNSATRGIISGMNRSADGEYRFIQSDAAINGGNSGGPLVNMKGQVIGINSVKLVGFGVEGLNFSIPVDTVKYAIGHFEKFGKIKRPYLGIVFSESIAAQYGLPSAVEGLTVRDIKEGSPASEYDIETDDKLVSVNGVKVNSIIDYNEEMKKYLPGDRAALKLVRDGRQLVVNVVFGEK</sequence>
<comment type="caution">
    <text evidence="5">The sequence shown here is derived from an EMBL/GenBank/DDBJ whole genome shotgun (WGS) entry which is preliminary data.</text>
</comment>
<dbReference type="Pfam" id="PF13365">
    <property type="entry name" value="Trypsin_2"/>
    <property type="match status" value="1"/>
</dbReference>
<dbReference type="GO" id="GO:0006508">
    <property type="term" value="P:proteolysis"/>
    <property type="evidence" value="ECO:0007669"/>
    <property type="project" value="UniProtKB-KW"/>
</dbReference>
<dbReference type="InterPro" id="IPR051201">
    <property type="entry name" value="Chloro_Bact_Ser_Proteases"/>
</dbReference>
<evidence type="ECO:0000259" key="4">
    <source>
        <dbReference type="PROSITE" id="PS50106"/>
    </source>
</evidence>
<dbReference type="InterPro" id="IPR001478">
    <property type="entry name" value="PDZ"/>
</dbReference>
<dbReference type="SUPFAM" id="SSF50494">
    <property type="entry name" value="Trypsin-like serine proteases"/>
    <property type="match status" value="1"/>
</dbReference>
<dbReference type="AlphaFoldDB" id="A0A1V4SI40"/>